<reference evidence="2 3" key="1">
    <citation type="journal article" date="2022" name="Environ. Microbiol. Rep.">
        <title>Eco-phylogenetic analyses reveal divergent evolution of vitamin B12 metabolism in the marine bacterial family 'Psychromonadaceae'.</title>
        <authorList>
            <person name="Jin X."/>
            <person name="Yang Y."/>
            <person name="Cao H."/>
            <person name="Gao B."/>
            <person name="Zhao Z."/>
        </authorList>
    </citation>
    <scope>NUCLEOTIDE SEQUENCE [LARGE SCALE GENOMIC DNA]</scope>
    <source>
        <strain evidence="2 3">MKS20</strain>
    </source>
</reference>
<sequence>MDEKTDLITRLIAGLTTFFSMASLNDVGVICGIVLGLGSFALSWYYKDKNHKLLAEQFGEKFAEKVSDD</sequence>
<accession>A0ABS8WFY0</accession>
<dbReference type="Proteomes" id="UP001201273">
    <property type="component" value="Unassembled WGS sequence"/>
</dbReference>
<evidence type="ECO:0000313" key="2">
    <source>
        <dbReference type="EMBL" id="MCE2597218.1"/>
    </source>
</evidence>
<comment type="caution">
    <text evidence="2">The sequence shown here is derived from an EMBL/GenBank/DDBJ whole genome shotgun (WGS) entry which is preliminary data.</text>
</comment>
<keyword evidence="3" id="KW-1185">Reference proteome</keyword>
<dbReference type="Pfam" id="PF16080">
    <property type="entry name" value="Phage_holin_2_3"/>
    <property type="match status" value="1"/>
</dbReference>
<evidence type="ECO:0000256" key="1">
    <source>
        <dbReference type="SAM" id="Phobius"/>
    </source>
</evidence>
<dbReference type="RefSeq" id="WP_233054970.1">
    <property type="nucleotide sequence ID" value="NZ_JAIMJA010000035.1"/>
</dbReference>
<gene>
    <name evidence="2" type="ORF">K6Y31_20805</name>
</gene>
<keyword evidence="1" id="KW-1133">Transmembrane helix</keyword>
<dbReference type="InterPro" id="IPR032118">
    <property type="entry name" value="Phage_holin_HP1"/>
</dbReference>
<proteinExistence type="predicted"/>
<feature type="transmembrane region" description="Helical" evidence="1">
    <location>
        <begin position="27"/>
        <end position="46"/>
    </location>
</feature>
<name>A0ABS8WFY0_9GAMM</name>
<keyword evidence="1" id="KW-0812">Transmembrane</keyword>
<organism evidence="2 3">
    <name type="scientific">Motilimonas cestriensis</name>
    <dbReference type="NCBI Taxonomy" id="2742685"/>
    <lineage>
        <taxon>Bacteria</taxon>
        <taxon>Pseudomonadati</taxon>
        <taxon>Pseudomonadota</taxon>
        <taxon>Gammaproteobacteria</taxon>
        <taxon>Alteromonadales</taxon>
        <taxon>Alteromonadales genera incertae sedis</taxon>
        <taxon>Motilimonas</taxon>
    </lineage>
</organism>
<evidence type="ECO:0000313" key="3">
    <source>
        <dbReference type="Proteomes" id="UP001201273"/>
    </source>
</evidence>
<dbReference type="EMBL" id="JAIMJA010000035">
    <property type="protein sequence ID" value="MCE2597218.1"/>
    <property type="molecule type" value="Genomic_DNA"/>
</dbReference>
<keyword evidence="1" id="KW-0472">Membrane</keyword>
<protein>
    <submittedName>
        <fullName evidence="2">Phage holin family protein</fullName>
    </submittedName>
</protein>